<evidence type="ECO:0000256" key="2">
    <source>
        <dbReference type="ARBA" id="ARBA00023242"/>
    </source>
</evidence>
<keyword evidence="2" id="KW-0539">Nucleus</keyword>
<evidence type="ECO:0000256" key="1">
    <source>
        <dbReference type="ARBA" id="ARBA00004123"/>
    </source>
</evidence>
<comment type="subcellular location">
    <subcellularLocation>
        <location evidence="1">Nucleus</location>
    </subcellularLocation>
</comment>
<dbReference type="GO" id="GO:0006355">
    <property type="term" value="P:regulation of DNA-templated transcription"/>
    <property type="evidence" value="ECO:0007669"/>
    <property type="project" value="InterPro"/>
</dbReference>
<dbReference type="AlphaFoldDB" id="A0A835Z250"/>
<dbReference type="InterPro" id="IPR036546">
    <property type="entry name" value="MED15_KIX"/>
</dbReference>
<dbReference type="InterPro" id="IPR036529">
    <property type="entry name" value="KIX_dom_sf"/>
</dbReference>
<dbReference type="GO" id="GO:0003712">
    <property type="term" value="F:transcription coregulator activity"/>
    <property type="evidence" value="ECO:0007669"/>
    <property type="project" value="InterPro"/>
</dbReference>
<dbReference type="GO" id="GO:0005634">
    <property type="term" value="C:nucleus"/>
    <property type="evidence" value="ECO:0007669"/>
    <property type="project" value="UniProtKB-SubCell"/>
</dbReference>
<evidence type="ECO:0000259" key="3">
    <source>
        <dbReference type="Pfam" id="PF16987"/>
    </source>
</evidence>
<name>A0A835Z250_9STRA</name>
<feature type="non-terminal residue" evidence="4">
    <location>
        <position position="1"/>
    </location>
</feature>
<dbReference type="Proteomes" id="UP000664859">
    <property type="component" value="Unassembled WGS sequence"/>
</dbReference>
<proteinExistence type="predicted"/>
<evidence type="ECO:0000313" key="4">
    <source>
        <dbReference type="EMBL" id="KAG5186122.1"/>
    </source>
</evidence>
<accession>A0A835Z250</accession>
<reference evidence="4" key="1">
    <citation type="submission" date="2021-02" db="EMBL/GenBank/DDBJ databases">
        <title>First Annotated Genome of the Yellow-green Alga Tribonema minus.</title>
        <authorList>
            <person name="Mahan K.M."/>
        </authorList>
    </citation>
    <scope>NUCLEOTIDE SEQUENCE</scope>
    <source>
        <strain evidence="4">UTEX B ZZ1240</strain>
    </source>
</reference>
<gene>
    <name evidence="4" type="ORF">JKP88DRAFT_151334</name>
</gene>
<keyword evidence="5" id="KW-1185">Reference proteome</keyword>
<feature type="domain" description="Mediator complex subunit 15 KIX" evidence="3">
    <location>
        <begin position="58"/>
        <end position="139"/>
    </location>
</feature>
<sequence>QQQQQQLLQHQQLQAHLLQQQAAQHAPGALPTAQPALPAAAVLQLQHHQQQRVPHLTGGWQSNNDIPHRKKILSRIVVYLQQRKPNARPEWIKKVPLMAKRLEDSLYRNAATFAEYNDMNTLRARLQQLALRLGNKAQQAKLQAGQ</sequence>
<feature type="non-terminal residue" evidence="4">
    <location>
        <position position="146"/>
    </location>
</feature>
<organism evidence="4 5">
    <name type="scientific">Tribonema minus</name>
    <dbReference type="NCBI Taxonomy" id="303371"/>
    <lineage>
        <taxon>Eukaryota</taxon>
        <taxon>Sar</taxon>
        <taxon>Stramenopiles</taxon>
        <taxon>Ochrophyta</taxon>
        <taxon>PX clade</taxon>
        <taxon>Xanthophyceae</taxon>
        <taxon>Tribonematales</taxon>
        <taxon>Tribonemataceae</taxon>
        <taxon>Tribonema</taxon>
    </lineage>
</organism>
<dbReference type="EMBL" id="JAFCMP010000113">
    <property type="protein sequence ID" value="KAG5186122.1"/>
    <property type="molecule type" value="Genomic_DNA"/>
</dbReference>
<comment type="caution">
    <text evidence="4">The sequence shown here is derived from an EMBL/GenBank/DDBJ whole genome shotgun (WGS) entry which is preliminary data.</text>
</comment>
<dbReference type="OrthoDB" id="204038at2759"/>
<dbReference type="Gene3D" id="1.10.246.20">
    <property type="entry name" value="Coactivator CBP, KIX domain"/>
    <property type="match status" value="1"/>
</dbReference>
<protein>
    <recommendedName>
        <fullName evidence="3">Mediator complex subunit 15 KIX domain-containing protein</fullName>
    </recommendedName>
</protein>
<dbReference type="Pfam" id="PF16987">
    <property type="entry name" value="KIX_2"/>
    <property type="match status" value="1"/>
</dbReference>
<evidence type="ECO:0000313" key="5">
    <source>
        <dbReference type="Proteomes" id="UP000664859"/>
    </source>
</evidence>